<protein>
    <submittedName>
        <fullName evidence="1">Uncharacterized protein</fullName>
    </submittedName>
</protein>
<comment type="caution">
    <text evidence="1">The sequence shown here is derived from an EMBL/GenBank/DDBJ whole genome shotgun (WGS) entry which is preliminary data.</text>
</comment>
<dbReference type="EMBL" id="WSZM01001045">
    <property type="protein sequence ID" value="KAF4028463.1"/>
    <property type="molecule type" value="Genomic_DNA"/>
</dbReference>
<name>A0A833S6Q5_PHYIN</name>
<evidence type="ECO:0000313" key="2">
    <source>
        <dbReference type="Proteomes" id="UP000602510"/>
    </source>
</evidence>
<sequence>MESNATTNGDTVQDIFGDEEIQVVLTIKLGEPLNDVRAVHKQPHSLSLRSAEGHAVLLCEARARPDGTQPTVPEHATYRQLSAVDEARREMAHEQQAERRRLDRRFRTVRIMINDSEVNIAVSLDDLRDILGLPDCDLRRPHNADIPMNIPANNMEDEDHQ</sequence>
<organism evidence="1 2">
    <name type="scientific">Phytophthora infestans</name>
    <name type="common">Potato late blight agent</name>
    <name type="synonym">Botrytis infestans</name>
    <dbReference type="NCBI Taxonomy" id="4787"/>
    <lineage>
        <taxon>Eukaryota</taxon>
        <taxon>Sar</taxon>
        <taxon>Stramenopiles</taxon>
        <taxon>Oomycota</taxon>
        <taxon>Peronosporomycetes</taxon>
        <taxon>Peronosporales</taxon>
        <taxon>Peronosporaceae</taxon>
        <taxon>Phytophthora</taxon>
    </lineage>
</organism>
<keyword evidence="2" id="KW-1185">Reference proteome</keyword>
<gene>
    <name evidence="1" type="ORF">GN244_ATG19850</name>
</gene>
<dbReference type="AlphaFoldDB" id="A0A833S6Q5"/>
<accession>A0A833S6Q5</accession>
<proteinExistence type="predicted"/>
<reference evidence="1" key="1">
    <citation type="submission" date="2020-04" db="EMBL/GenBank/DDBJ databases">
        <title>Hybrid Assembly of Korean Phytophthora infestans isolates.</title>
        <authorList>
            <person name="Prokchorchik M."/>
            <person name="Lee Y."/>
            <person name="Seo J."/>
            <person name="Cho J.-H."/>
            <person name="Park Y.-E."/>
            <person name="Jang D.-C."/>
            <person name="Im J.-S."/>
            <person name="Choi J.-G."/>
            <person name="Park H.-J."/>
            <person name="Lee G.-B."/>
            <person name="Lee Y.-G."/>
            <person name="Hong S.-Y."/>
            <person name="Cho K."/>
            <person name="Sohn K.H."/>
        </authorList>
    </citation>
    <scope>NUCLEOTIDE SEQUENCE</scope>
    <source>
        <strain evidence="1">KR_1_A1</strain>
    </source>
</reference>
<dbReference type="Proteomes" id="UP000602510">
    <property type="component" value="Unassembled WGS sequence"/>
</dbReference>
<evidence type="ECO:0000313" key="1">
    <source>
        <dbReference type="EMBL" id="KAF4028463.1"/>
    </source>
</evidence>